<evidence type="ECO:0000313" key="5">
    <source>
        <dbReference type="Proteomes" id="UP001138757"/>
    </source>
</evidence>
<dbReference type="CDD" id="cd00383">
    <property type="entry name" value="trans_reg_C"/>
    <property type="match status" value="1"/>
</dbReference>
<keyword evidence="1 2" id="KW-0238">DNA-binding</keyword>
<dbReference type="RefSeq" id="WP_214625143.1">
    <property type="nucleotide sequence ID" value="NZ_JAHGAW010000013.1"/>
</dbReference>
<evidence type="ECO:0000256" key="1">
    <source>
        <dbReference type="ARBA" id="ARBA00023125"/>
    </source>
</evidence>
<dbReference type="Pfam" id="PF00486">
    <property type="entry name" value="Trans_reg_C"/>
    <property type="match status" value="1"/>
</dbReference>
<dbReference type="Gene3D" id="1.25.40.10">
    <property type="entry name" value="Tetratricopeptide repeat domain"/>
    <property type="match status" value="1"/>
</dbReference>
<dbReference type="InterPro" id="IPR001867">
    <property type="entry name" value="OmpR/PhoB-type_DNA-bd"/>
</dbReference>
<dbReference type="GO" id="GO:0000160">
    <property type="term" value="P:phosphorelay signal transduction system"/>
    <property type="evidence" value="ECO:0007669"/>
    <property type="project" value="InterPro"/>
</dbReference>
<dbReference type="EMBL" id="JAHGAW010000013">
    <property type="protein sequence ID" value="MBT2188890.1"/>
    <property type="molecule type" value="Genomic_DNA"/>
</dbReference>
<comment type="caution">
    <text evidence="4">The sequence shown here is derived from an EMBL/GenBank/DDBJ whole genome shotgun (WGS) entry which is preliminary data.</text>
</comment>
<keyword evidence="5" id="KW-1185">Reference proteome</keyword>
<feature type="domain" description="OmpR/PhoB-type" evidence="3">
    <location>
        <begin position="20"/>
        <end position="117"/>
    </location>
</feature>
<dbReference type="InterPro" id="IPR036388">
    <property type="entry name" value="WH-like_DNA-bd_sf"/>
</dbReference>
<organism evidence="4 5">
    <name type="scientific">Sphingobium nicotianae</name>
    <dbReference type="NCBI Taxonomy" id="2782607"/>
    <lineage>
        <taxon>Bacteria</taxon>
        <taxon>Pseudomonadati</taxon>
        <taxon>Pseudomonadota</taxon>
        <taxon>Alphaproteobacteria</taxon>
        <taxon>Sphingomonadales</taxon>
        <taxon>Sphingomonadaceae</taxon>
        <taxon>Sphingobium</taxon>
    </lineage>
</organism>
<accession>A0A9X1DET9</accession>
<dbReference type="SUPFAM" id="SSF46894">
    <property type="entry name" value="C-terminal effector domain of the bipartite response regulators"/>
    <property type="match status" value="1"/>
</dbReference>
<protein>
    <submittedName>
        <fullName evidence="4">Winged helix-turn-helix domain-containing protein</fullName>
    </submittedName>
</protein>
<dbReference type="SMART" id="SM00862">
    <property type="entry name" value="Trans_reg_C"/>
    <property type="match status" value="1"/>
</dbReference>
<dbReference type="AlphaFoldDB" id="A0A9X1DET9"/>
<evidence type="ECO:0000259" key="3">
    <source>
        <dbReference type="PROSITE" id="PS51755"/>
    </source>
</evidence>
<dbReference type="Proteomes" id="UP001138757">
    <property type="component" value="Unassembled WGS sequence"/>
</dbReference>
<feature type="DNA-binding region" description="OmpR/PhoB-type" evidence="2">
    <location>
        <begin position="20"/>
        <end position="117"/>
    </location>
</feature>
<dbReference type="PROSITE" id="PS51755">
    <property type="entry name" value="OMPR_PHOB"/>
    <property type="match status" value="1"/>
</dbReference>
<sequence>MRRLNRLNEPFPGAGSPVERPAFNLGGVRILPAARTLEGPAATLAVEPRIMQVLLVLVDAGGGVVTRATLFERCWNGVVVGDDALNRAIFELRRALQAVGSEISVETIPKTGYRLDGLPASGGADVVAPAPETPDPSGPAVSRRKLLGGAIAAGVAVAGGGGIYAWRHQSAGERQAAALVERGDIVRRNDMPDADEQGIGFYREALKLTPDDAAIWGKLALSWAAVAEYAAPDATAQAVSSTQLAARRALDLQPGQPDARVALEMLTPDFGLWHSAEQTLRGILAAAPDNVAAQARLALILMEVGRVEAGTAIIDRLVEREPLSPSFQYRHVYQLWARGRLKEADQTADRALQLWPRHPSVWLARYWTFGLTGRAPMARRMVEDRSRRPDFPDEMVDLLRRNSAALETRSRADIAAAVAANLAATNLGQFGAVSAILTLPLLGAEAVAYDVGRGYLLREGSLVGSLGRPADQPAINDQNRRKTMMLWMPSAAALRADARFLPLCRAIGLGDYWRQAGQGPDYLKRAGG</sequence>
<dbReference type="GO" id="GO:0006355">
    <property type="term" value="P:regulation of DNA-templated transcription"/>
    <property type="evidence" value="ECO:0007669"/>
    <property type="project" value="InterPro"/>
</dbReference>
<evidence type="ECO:0000256" key="2">
    <source>
        <dbReference type="PROSITE-ProRule" id="PRU01091"/>
    </source>
</evidence>
<dbReference type="Pfam" id="PF14559">
    <property type="entry name" value="TPR_19"/>
    <property type="match status" value="1"/>
</dbReference>
<name>A0A9X1DET9_9SPHN</name>
<evidence type="ECO:0000313" key="4">
    <source>
        <dbReference type="EMBL" id="MBT2188890.1"/>
    </source>
</evidence>
<dbReference type="InterPro" id="IPR011990">
    <property type="entry name" value="TPR-like_helical_dom_sf"/>
</dbReference>
<proteinExistence type="predicted"/>
<reference evidence="4" key="1">
    <citation type="submission" date="2021-05" db="EMBL/GenBank/DDBJ databases">
        <title>Genome of Sphingobium sp. strain.</title>
        <authorList>
            <person name="Fan R."/>
        </authorList>
    </citation>
    <scope>NUCLEOTIDE SEQUENCE</scope>
    <source>
        <strain evidence="4">H33</strain>
    </source>
</reference>
<dbReference type="SUPFAM" id="SSF48452">
    <property type="entry name" value="TPR-like"/>
    <property type="match status" value="1"/>
</dbReference>
<dbReference type="InterPro" id="IPR016032">
    <property type="entry name" value="Sig_transdc_resp-reg_C-effctor"/>
</dbReference>
<gene>
    <name evidence="4" type="ORF">KK488_18250</name>
</gene>
<dbReference type="GO" id="GO:0003677">
    <property type="term" value="F:DNA binding"/>
    <property type="evidence" value="ECO:0007669"/>
    <property type="project" value="UniProtKB-UniRule"/>
</dbReference>
<dbReference type="Gene3D" id="1.10.10.10">
    <property type="entry name" value="Winged helix-like DNA-binding domain superfamily/Winged helix DNA-binding domain"/>
    <property type="match status" value="1"/>
</dbReference>